<comment type="caution">
    <text evidence="3">The sequence shown here is derived from an EMBL/GenBank/DDBJ whole genome shotgun (WGS) entry which is preliminary data.</text>
</comment>
<dbReference type="EC" id="3.1.3.89" evidence="3"/>
<evidence type="ECO:0000313" key="4">
    <source>
        <dbReference type="Proteomes" id="UP000824140"/>
    </source>
</evidence>
<dbReference type="NCBIfam" id="NF003009">
    <property type="entry name" value="PRK03826.1"/>
    <property type="match status" value="1"/>
</dbReference>
<evidence type="ECO:0000313" key="3">
    <source>
        <dbReference type="EMBL" id="HIS93679.1"/>
    </source>
</evidence>
<organism evidence="3 4">
    <name type="scientific">Candidatus Alectryocaccomicrobium excrementavium</name>
    <dbReference type="NCBI Taxonomy" id="2840668"/>
    <lineage>
        <taxon>Bacteria</taxon>
        <taxon>Bacillati</taxon>
        <taxon>Bacillota</taxon>
        <taxon>Clostridia</taxon>
        <taxon>Candidatus Alectryocaccomicrobium</taxon>
    </lineage>
</organism>
<dbReference type="InterPro" id="IPR003607">
    <property type="entry name" value="HD/PDEase_dom"/>
</dbReference>
<dbReference type="EMBL" id="DVJN01000222">
    <property type="protein sequence ID" value="HIS93679.1"/>
    <property type="molecule type" value="Genomic_DNA"/>
</dbReference>
<accession>A0A9D1G231</accession>
<gene>
    <name evidence="3" type="primary">yfbR</name>
    <name evidence="3" type="ORF">IAA84_11755</name>
</gene>
<name>A0A9D1G231_9FIRM</name>
<proteinExistence type="predicted"/>
<feature type="domain" description="HD/PDEase" evidence="2">
    <location>
        <begin position="24"/>
        <end position="148"/>
    </location>
</feature>
<evidence type="ECO:0000256" key="1">
    <source>
        <dbReference type="ARBA" id="ARBA00022801"/>
    </source>
</evidence>
<dbReference type="PANTHER" id="PTHR11845:SF13">
    <property type="entry name" value="5'-DEOXYNUCLEOTIDASE HDDC2"/>
    <property type="match status" value="1"/>
</dbReference>
<evidence type="ECO:0000259" key="2">
    <source>
        <dbReference type="SMART" id="SM00471"/>
    </source>
</evidence>
<dbReference type="GO" id="GO:0002953">
    <property type="term" value="F:5'-deoxynucleotidase activity"/>
    <property type="evidence" value="ECO:0007669"/>
    <property type="project" value="UniProtKB-EC"/>
</dbReference>
<dbReference type="Pfam" id="PF12917">
    <property type="entry name" value="YfbR-like"/>
    <property type="match status" value="1"/>
</dbReference>
<protein>
    <submittedName>
        <fullName evidence="3">5'-deoxynucleotidase</fullName>
        <ecNumber evidence="3">3.1.3.89</ecNumber>
    </submittedName>
</protein>
<dbReference type="GO" id="GO:0005737">
    <property type="term" value="C:cytoplasm"/>
    <property type="evidence" value="ECO:0007669"/>
    <property type="project" value="TreeGrafter"/>
</dbReference>
<dbReference type="PANTHER" id="PTHR11845">
    <property type="entry name" value="5'-DEOXYNUCLEOTIDASE HDDC2"/>
    <property type="match status" value="1"/>
</dbReference>
<keyword evidence="1 3" id="KW-0378">Hydrolase</keyword>
<dbReference type="InterPro" id="IPR039356">
    <property type="entry name" value="YfbR/HDDC2"/>
</dbReference>
<dbReference type="Gene3D" id="1.10.3210.10">
    <property type="entry name" value="Hypothetical protein af1432"/>
    <property type="match status" value="1"/>
</dbReference>
<dbReference type="AlphaFoldDB" id="A0A9D1G231"/>
<dbReference type="Proteomes" id="UP000824140">
    <property type="component" value="Unassembled WGS sequence"/>
</dbReference>
<sequence>MFHFYAYMSRMKLIRRWGLRRNTCPENDAEHSLQVAMIAHCLAVIHNTRYGGHVDVGRVVILGVYHEAAEVVTGDLAAPIKYFNPGIKTAFKQIERMASEQLMGYLPEDLKPEYAPLLFPREDSLEWRLVKAADKISAYVKCEEEAGYGNAEFESARSVIRRQIAGMDLPEAEDFMREFAPSFSLPLDALN</sequence>
<dbReference type="SUPFAM" id="SSF109604">
    <property type="entry name" value="HD-domain/PDEase-like"/>
    <property type="match status" value="1"/>
</dbReference>
<dbReference type="SMART" id="SM00471">
    <property type="entry name" value="HDc"/>
    <property type="match status" value="1"/>
</dbReference>
<reference evidence="3" key="1">
    <citation type="submission" date="2020-10" db="EMBL/GenBank/DDBJ databases">
        <authorList>
            <person name="Gilroy R."/>
        </authorList>
    </citation>
    <scope>NUCLEOTIDE SEQUENCE</scope>
    <source>
        <strain evidence="3">13766</strain>
    </source>
</reference>
<reference evidence="3" key="2">
    <citation type="journal article" date="2021" name="PeerJ">
        <title>Extensive microbial diversity within the chicken gut microbiome revealed by metagenomics and culture.</title>
        <authorList>
            <person name="Gilroy R."/>
            <person name="Ravi A."/>
            <person name="Getino M."/>
            <person name="Pursley I."/>
            <person name="Horton D.L."/>
            <person name="Alikhan N.F."/>
            <person name="Baker D."/>
            <person name="Gharbi K."/>
            <person name="Hall N."/>
            <person name="Watson M."/>
            <person name="Adriaenssens E.M."/>
            <person name="Foster-Nyarko E."/>
            <person name="Jarju S."/>
            <person name="Secka A."/>
            <person name="Antonio M."/>
            <person name="Oren A."/>
            <person name="Chaudhuri R.R."/>
            <person name="La Ragione R."/>
            <person name="Hildebrand F."/>
            <person name="Pallen M.J."/>
        </authorList>
    </citation>
    <scope>NUCLEOTIDE SEQUENCE</scope>
    <source>
        <strain evidence="3">13766</strain>
    </source>
</reference>